<dbReference type="GO" id="GO:0005739">
    <property type="term" value="C:mitochondrion"/>
    <property type="evidence" value="ECO:0007669"/>
    <property type="project" value="UniProtKB-SubCell"/>
</dbReference>
<evidence type="ECO:0000256" key="2">
    <source>
        <dbReference type="ARBA" id="ARBA00023128"/>
    </source>
</evidence>
<keyword evidence="4" id="KW-1185">Reference proteome</keyword>
<dbReference type="GO" id="GO:0005960">
    <property type="term" value="C:glycine cleavage complex"/>
    <property type="evidence" value="ECO:0007669"/>
    <property type="project" value="InterPro"/>
</dbReference>
<dbReference type="PANTHER" id="PTHR11715:SF42">
    <property type="entry name" value="GLYCINE CLEAVAGE SYSTEM H PROTEIN, MITOCHONDRIAL"/>
    <property type="match status" value="1"/>
</dbReference>
<keyword evidence="2" id="KW-0496">Mitochondrion</keyword>
<reference evidence="3" key="1">
    <citation type="submission" date="2025-08" db="UniProtKB">
        <authorList>
            <consortium name="Ensembl"/>
        </authorList>
    </citation>
    <scope>IDENTIFICATION</scope>
</reference>
<dbReference type="Gene3D" id="2.40.50.100">
    <property type="match status" value="1"/>
</dbReference>
<dbReference type="GO" id="GO:0019464">
    <property type="term" value="P:glycine decarboxylation via glycine cleavage system"/>
    <property type="evidence" value="ECO:0007669"/>
    <property type="project" value="InterPro"/>
</dbReference>
<dbReference type="SUPFAM" id="SSF51230">
    <property type="entry name" value="Single hybrid motif"/>
    <property type="match status" value="1"/>
</dbReference>
<evidence type="ECO:0000313" key="3">
    <source>
        <dbReference type="Ensembl" id="ENSCWAP00000005640.1"/>
    </source>
</evidence>
<dbReference type="PANTHER" id="PTHR11715">
    <property type="entry name" value="GLYCINE CLEAVAGE SYSTEM H PROTEIN"/>
    <property type="match status" value="1"/>
</dbReference>
<dbReference type="InterPro" id="IPR011053">
    <property type="entry name" value="Single_hybrid_motif"/>
</dbReference>
<dbReference type="InterPro" id="IPR002930">
    <property type="entry name" value="GCV_H"/>
</dbReference>
<dbReference type="Ensembl" id="ENSCWAT00000006096.1">
    <property type="protein sequence ID" value="ENSCWAP00000005640.1"/>
    <property type="gene ID" value="ENSCWAG00000004341.1"/>
</dbReference>
<organism evidence="3 4">
    <name type="scientific">Catagonus wagneri</name>
    <name type="common">Chacoan peccary</name>
    <dbReference type="NCBI Taxonomy" id="51154"/>
    <lineage>
        <taxon>Eukaryota</taxon>
        <taxon>Metazoa</taxon>
        <taxon>Chordata</taxon>
        <taxon>Craniata</taxon>
        <taxon>Vertebrata</taxon>
        <taxon>Euteleostomi</taxon>
        <taxon>Mammalia</taxon>
        <taxon>Eutheria</taxon>
        <taxon>Laurasiatheria</taxon>
        <taxon>Artiodactyla</taxon>
        <taxon>Suina</taxon>
        <taxon>Tayassuidae</taxon>
        <taxon>Catagonus</taxon>
    </lineage>
</organism>
<sequence>SGVAVSCGVGIRHGLDLAFHISIIFPVPWGLQAGTTQLLCTGPVLLSVQKRTDKHEWITTENGTGTVGISSSAQEALGNVIYCSLALESAKAASELYSPLSGEATEINEALAENPGLVNKPCYEYGWLIKRTLSNPSELDELVSKEAYEKYIKSIEE</sequence>
<dbReference type="GO" id="GO:0009249">
    <property type="term" value="P:protein lipoylation"/>
    <property type="evidence" value="ECO:0007669"/>
    <property type="project" value="TreeGrafter"/>
</dbReference>
<evidence type="ECO:0008006" key="5">
    <source>
        <dbReference type="Google" id="ProtNLM"/>
    </source>
</evidence>
<proteinExistence type="predicted"/>
<evidence type="ECO:0000256" key="1">
    <source>
        <dbReference type="ARBA" id="ARBA00004173"/>
    </source>
</evidence>
<dbReference type="AlphaFoldDB" id="A0A8C3VXQ3"/>
<comment type="subcellular location">
    <subcellularLocation>
        <location evidence="1">Mitochondrion</location>
    </subcellularLocation>
</comment>
<reference evidence="3" key="2">
    <citation type="submission" date="2025-09" db="UniProtKB">
        <authorList>
            <consortium name="Ensembl"/>
        </authorList>
    </citation>
    <scope>IDENTIFICATION</scope>
</reference>
<evidence type="ECO:0000313" key="4">
    <source>
        <dbReference type="Proteomes" id="UP000694540"/>
    </source>
</evidence>
<dbReference type="Pfam" id="PF01597">
    <property type="entry name" value="GCV_H"/>
    <property type="match status" value="1"/>
</dbReference>
<protein>
    <recommendedName>
        <fullName evidence="5">Glycine cleavage system H protein</fullName>
    </recommendedName>
</protein>
<dbReference type="InterPro" id="IPR033753">
    <property type="entry name" value="GCV_H/Fam206"/>
</dbReference>
<dbReference type="CDD" id="cd06848">
    <property type="entry name" value="GCS_H"/>
    <property type="match status" value="1"/>
</dbReference>
<dbReference type="Proteomes" id="UP000694540">
    <property type="component" value="Unplaced"/>
</dbReference>
<accession>A0A8C3VXQ3</accession>
<dbReference type="GeneTree" id="ENSGT00390000011666"/>
<name>A0A8C3VXQ3_9CETA</name>